<dbReference type="SUPFAM" id="SSF54611">
    <property type="entry name" value="SecB-like"/>
    <property type="match status" value="1"/>
</dbReference>
<dbReference type="InterPro" id="IPR035958">
    <property type="entry name" value="SecB-like_sf"/>
</dbReference>
<dbReference type="RefSeq" id="WP_319075269.1">
    <property type="nucleotide sequence ID" value="NZ_JAWWMZ010000009.1"/>
</dbReference>
<evidence type="ECO:0000313" key="2">
    <source>
        <dbReference type="Proteomes" id="UP001287445"/>
    </source>
</evidence>
<dbReference type="Gene3D" id="3.10.420.10">
    <property type="entry name" value="SecB-like"/>
    <property type="match status" value="1"/>
</dbReference>
<evidence type="ECO:0000313" key="1">
    <source>
        <dbReference type="EMBL" id="MDX4955874.1"/>
    </source>
</evidence>
<organism evidence="1 2">
    <name type="scientific">Delftia acidovorans</name>
    <name type="common">Pseudomonas acidovorans</name>
    <name type="synonym">Comamonas acidovorans</name>
    <dbReference type="NCBI Taxonomy" id="80866"/>
    <lineage>
        <taxon>Bacteria</taxon>
        <taxon>Pseudomonadati</taxon>
        <taxon>Pseudomonadota</taxon>
        <taxon>Betaproteobacteria</taxon>
        <taxon>Burkholderiales</taxon>
        <taxon>Comamonadaceae</taxon>
        <taxon>Delftia</taxon>
    </lineage>
</organism>
<protein>
    <recommendedName>
        <fullName evidence="3">Preprotein translocase subunit SecB</fullName>
    </recommendedName>
</protein>
<reference evidence="1" key="1">
    <citation type="submission" date="2023-11" db="EMBL/GenBank/DDBJ databases">
        <title>Identification and selenium tolerance of Delftia acidovorans R3-25.</title>
        <authorList>
            <person name="Zhang S."/>
            <person name="Liu Y."/>
            <person name="Guo Y."/>
        </authorList>
    </citation>
    <scope>NUCLEOTIDE SEQUENCE</scope>
    <source>
        <strain evidence="1">R3-25</strain>
    </source>
</reference>
<comment type="caution">
    <text evidence="1">The sequence shown here is derived from an EMBL/GenBank/DDBJ whole genome shotgun (WGS) entry which is preliminary data.</text>
</comment>
<proteinExistence type="predicted"/>
<dbReference type="EMBL" id="JAWWMZ010000009">
    <property type="protein sequence ID" value="MDX4955874.1"/>
    <property type="molecule type" value="Genomic_DNA"/>
</dbReference>
<gene>
    <name evidence="1" type="ORF">SGN30_20855</name>
</gene>
<name>A0AAJ2V8K8_DELAC</name>
<dbReference type="Proteomes" id="UP001287445">
    <property type="component" value="Unassembled WGS sequence"/>
</dbReference>
<evidence type="ECO:0008006" key="3">
    <source>
        <dbReference type="Google" id="ProtNLM"/>
    </source>
</evidence>
<sequence length="141" mass="15954">MTELHPIQLRDVSVSQLHLSVHDPILAKRYEGEVELTFKIGTSELDEQDPTLAVGMLVRAVPKDHATDGKPPFEIEIELSGQFEVDLNIFNFEHLPAWSRVNAPFLLMPFVREQLYGLALRAGIRGVILPFYVQPVRPPKT</sequence>
<dbReference type="AlphaFoldDB" id="A0AAJ2V8K8"/>
<accession>A0AAJ2V8K8</accession>